<protein>
    <submittedName>
        <fullName evidence="1">Uncharacterized protein</fullName>
    </submittedName>
</protein>
<comment type="caution">
    <text evidence="1">The sequence shown here is derived from an EMBL/GenBank/DDBJ whole genome shotgun (WGS) entry which is preliminary data.</text>
</comment>
<dbReference type="AlphaFoldDB" id="A0AA44S4U6"/>
<dbReference type="Proteomes" id="UP000214939">
    <property type="component" value="Unassembled WGS sequence"/>
</dbReference>
<organism evidence="1 2">
    <name type="scientific">Streptococcus pneumoniae</name>
    <dbReference type="NCBI Taxonomy" id="1313"/>
    <lineage>
        <taxon>Bacteria</taxon>
        <taxon>Bacillati</taxon>
        <taxon>Bacillota</taxon>
        <taxon>Bacilli</taxon>
        <taxon>Lactobacillales</taxon>
        <taxon>Streptococcaceae</taxon>
        <taxon>Streptococcus</taxon>
    </lineage>
</organism>
<gene>
    <name evidence="1" type="ORF">A5N45_14980</name>
</gene>
<name>A0AA44S4U6_STREE</name>
<evidence type="ECO:0000313" key="1">
    <source>
        <dbReference type="EMBL" id="OYL11943.1"/>
    </source>
</evidence>
<evidence type="ECO:0000313" key="2">
    <source>
        <dbReference type="Proteomes" id="UP000214939"/>
    </source>
</evidence>
<reference evidence="1 2" key="1">
    <citation type="submission" date="2017-07" db="EMBL/GenBank/DDBJ databases">
        <title>Invasive disease caused simultaneously by more than one serotype of Streptococcus pneumoniae, South Africa.</title>
        <authorList>
            <person name="Ndlangisa K."/>
            <person name="Du Plessis M."/>
            <person name="Von Gottberg A."/>
        </authorList>
    </citation>
    <scope>NUCLEOTIDE SEQUENCE [LARGE SCALE GENOMIC DNA]</scope>
    <source>
        <strain evidence="1 2">8227-15B</strain>
    </source>
</reference>
<accession>A0AA44S4U6</accession>
<dbReference type="EMBL" id="NNBW01000921">
    <property type="protein sequence ID" value="OYL11943.1"/>
    <property type="molecule type" value="Genomic_DNA"/>
</dbReference>
<sequence>MMGAAATGSGHPARKVDMGRLSCLSGAEPTSMWMEVRHGCARASRNSCGGFAEAGPHLIDGHRAALPGVAIG</sequence>
<proteinExistence type="predicted"/>